<feature type="chain" id="PRO_5046750722" evidence="1">
    <location>
        <begin position="32"/>
        <end position="191"/>
    </location>
</feature>
<reference evidence="2 3" key="1">
    <citation type="submission" date="2024-06" db="EMBL/GenBank/DDBJ databases">
        <title>Genome of Rhodovulum iodosum, a marine photoferrotroph.</title>
        <authorList>
            <person name="Bianchini G."/>
            <person name="Nikeleit V."/>
            <person name="Kappler A."/>
            <person name="Bryce C."/>
            <person name="Sanchez-Baracaldo P."/>
        </authorList>
    </citation>
    <scope>NUCLEOTIDE SEQUENCE [LARGE SCALE GENOMIC DNA]</scope>
    <source>
        <strain evidence="2 3">UT/N1</strain>
    </source>
</reference>
<protein>
    <submittedName>
        <fullName evidence="2">Uncharacterized protein</fullName>
    </submittedName>
</protein>
<evidence type="ECO:0000313" key="2">
    <source>
        <dbReference type="EMBL" id="MEX5728702.1"/>
    </source>
</evidence>
<comment type="caution">
    <text evidence="2">The sequence shown here is derived from an EMBL/GenBank/DDBJ whole genome shotgun (WGS) entry which is preliminary data.</text>
</comment>
<keyword evidence="3" id="KW-1185">Reference proteome</keyword>
<evidence type="ECO:0000256" key="1">
    <source>
        <dbReference type="SAM" id="SignalP"/>
    </source>
</evidence>
<evidence type="ECO:0000313" key="3">
    <source>
        <dbReference type="Proteomes" id="UP001560019"/>
    </source>
</evidence>
<gene>
    <name evidence="2" type="ORF">Ga0609869_002055</name>
</gene>
<organism evidence="2 3">
    <name type="scientific">Rhodovulum iodosum</name>
    <dbReference type="NCBI Taxonomy" id="68291"/>
    <lineage>
        <taxon>Bacteria</taxon>
        <taxon>Pseudomonadati</taxon>
        <taxon>Pseudomonadota</taxon>
        <taxon>Alphaproteobacteria</taxon>
        <taxon>Rhodobacterales</taxon>
        <taxon>Paracoccaceae</taxon>
        <taxon>Rhodovulum</taxon>
    </lineage>
</organism>
<dbReference type="Proteomes" id="UP001560019">
    <property type="component" value="Unassembled WGS sequence"/>
</dbReference>
<sequence>MFQKEIQMKRPALAAMTALVLTSTASAPARASEESDKAALAALAILGIAALAHHEDHYRQGNAPANGQQTADFERGYRDGLHNEPYNSARSSVAYGSGYDAGHKERANRLAYKRHGAAQGAPNLAMRGCVGEASAMWNRNPRDIHVVASARGSFSQAGGQEYRVEVAAGHRHAVCNVNAEGTVFNVRNGRL</sequence>
<dbReference type="RefSeq" id="WP_125406868.1">
    <property type="nucleotide sequence ID" value="NZ_JBEHHI010000002.1"/>
</dbReference>
<accession>A0ABV3XTN7</accession>
<proteinExistence type="predicted"/>
<keyword evidence="1" id="KW-0732">Signal</keyword>
<feature type="signal peptide" evidence="1">
    <location>
        <begin position="1"/>
        <end position="31"/>
    </location>
</feature>
<name>A0ABV3XTN7_9RHOB</name>
<dbReference type="EMBL" id="JBEHHI010000002">
    <property type="protein sequence ID" value="MEX5728702.1"/>
    <property type="molecule type" value="Genomic_DNA"/>
</dbReference>